<name>A0A0C3DNN8_OIDMZ</name>
<reference evidence="2 3" key="1">
    <citation type="submission" date="2014-04" db="EMBL/GenBank/DDBJ databases">
        <authorList>
            <consortium name="DOE Joint Genome Institute"/>
            <person name="Kuo A."/>
            <person name="Martino E."/>
            <person name="Perotto S."/>
            <person name="Kohler A."/>
            <person name="Nagy L.G."/>
            <person name="Floudas D."/>
            <person name="Copeland A."/>
            <person name="Barry K.W."/>
            <person name="Cichocki N."/>
            <person name="Veneault-Fourrey C."/>
            <person name="LaButti K."/>
            <person name="Lindquist E.A."/>
            <person name="Lipzen A."/>
            <person name="Lundell T."/>
            <person name="Morin E."/>
            <person name="Murat C."/>
            <person name="Sun H."/>
            <person name="Tunlid A."/>
            <person name="Henrissat B."/>
            <person name="Grigoriev I.V."/>
            <person name="Hibbett D.S."/>
            <person name="Martin F."/>
            <person name="Nordberg H.P."/>
            <person name="Cantor M.N."/>
            <person name="Hua S.X."/>
        </authorList>
    </citation>
    <scope>NUCLEOTIDE SEQUENCE [LARGE SCALE GENOMIC DNA]</scope>
    <source>
        <strain evidence="2 3">Zn</strain>
    </source>
</reference>
<reference evidence="3" key="2">
    <citation type="submission" date="2015-01" db="EMBL/GenBank/DDBJ databases">
        <title>Evolutionary Origins and Diversification of the Mycorrhizal Mutualists.</title>
        <authorList>
            <consortium name="DOE Joint Genome Institute"/>
            <consortium name="Mycorrhizal Genomics Consortium"/>
            <person name="Kohler A."/>
            <person name="Kuo A."/>
            <person name="Nagy L.G."/>
            <person name="Floudas D."/>
            <person name="Copeland A."/>
            <person name="Barry K.W."/>
            <person name="Cichocki N."/>
            <person name="Veneault-Fourrey C."/>
            <person name="LaButti K."/>
            <person name="Lindquist E.A."/>
            <person name="Lipzen A."/>
            <person name="Lundell T."/>
            <person name="Morin E."/>
            <person name="Murat C."/>
            <person name="Riley R."/>
            <person name="Ohm R."/>
            <person name="Sun H."/>
            <person name="Tunlid A."/>
            <person name="Henrissat B."/>
            <person name="Grigoriev I.V."/>
            <person name="Hibbett D.S."/>
            <person name="Martin F."/>
        </authorList>
    </citation>
    <scope>NUCLEOTIDE SEQUENCE [LARGE SCALE GENOMIC DNA]</scope>
    <source>
        <strain evidence="3">Zn</strain>
    </source>
</reference>
<keyword evidence="3" id="KW-1185">Reference proteome</keyword>
<dbReference type="EMBL" id="KN832873">
    <property type="protein sequence ID" value="KIN03648.1"/>
    <property type="molecule type" value="Genomic_DNA"/>
</dbReference>
<dbReference type="AlphaFoldDB" id="A0A0C3DNN8"/>
<protein>
    <submittedName>
        <fullName evidence="2">Uncharacterized protein</fullName>
    </submittedName>
</protein>
<proteinExistence type="predicted"/>
<dbReference type="InParanoid" id="A0A0C3DNN8"/>
<gene>
    <name evidence="2" type="ORF">OIDMADRAFT_26318</name>
</gene>
<sequence length="154" mass="17414">MPRSDHHCPERNGTVGNGPNATSAGGCRGERSPIPHCAKHQKYCIPHNRAYMKFKNNGGNGNSGKKKKVSGQKLKAKAVVLFFRKPHKLDFQTTQTQRVPISVLIILTMPRPDPLELILAKSRTHPRKLKEKDKTRRQKATDQAENIFRKKSQK</sequence>
<organism evidence="2 3">
    <name type="scientific">Oidiodendron maius (strain Zn)</name>
    <dbReference type="NCBI Taxonomy" id="913774"/>
    <lineage>
        <taxon>Eukaryota</taxon>
        <taxon>Fungi</taxon>
        <taxon>Dikarya</taxon>
        <taxon>Ascomycota</taxon>
        <taxon>Pezizomycotina</taxon>
        <taxon>Leotiomycetes</taxon>
        <taxon>Leotiomycetes incertae sedis</taxon>
        <taxon>Myxotrichaceae</taxon>
        <taxon>Oidiodendron</taxon>
    </lineage>
</organism>
<accession>A0A0C3DNN8</accession>
<dbReference type="Proteomes" id="UP000054321">
    <property type="component" value="Unassembled WGS sequence"/>
</dbReference>
<evidence type="ECO:0000256" key="1">
    <source>
        <dbReference type="SAM" id="MobiDB-lite"/>
    </source>
</evidence>
<feature type="compositionally biased region" description="Basic and acidic residues" evidence="1">
    <location>
        <begin position="130"/>
        <end position="142"/>
    </location>
</feature>
<feature type="region of interest" description="Disordered" evidence="1">
    <location>
        <begin position="1"/>
        <end position="27"/>
    </location>
</feature>
<evidence type="ECO:0000313" key="3">
    <source>
        <dbReference type="Proteomes" id="UP000054321"/>
    </source>
</evidence>
<dbReference type="HOGENOM" id="CLU_1704763_0_0_1"/>
<feature type="region of interest" description="Disordered" evidence="1">
    <location>
        <begin position="121"/>
        <end position="154"/>
    </location>
</feature>
<feature type="compositionally biased region" description="Basic and acidic residues" evidence="1">
    <location>
        <begin position="1"/>
        <end position="10"/>
    </location>
</feature>
<dbReference type="PROSITE" id="PS51257">
    <property type="entry name" value="PROKAR_LIPOPROTEIN"/>
    <property type="match status" value="1"/>
</dbReference>
<evidence type="ECO:0000313" key="2">
    <source>
        <dbReference type="EMBL" id="KIN03648.1"/>
    </source>
</evidence>